<proteinExistence type="predicted"/>
<dbReference type="Proteomes" id="UP000565441">
    <property type="component" value="Unassembled WGS sequence"/>
</dbReference>
<feature type="compositionally biased region" description="Acidic residues" evidence="1">
    <location>
        <begin position="260"/>
        <end position="287"/>
    </location>
</feature>
<protein>
    <submittedName>
        <fullName evidence="2">Uncharacterized protein</fullName>
    </submittedName>
</protein>
<keyword evidence="3" id="KW-1185">Reference proteome</keyword>
<dbReference type="EMBL" id="JAACJP010000001">
    <property type="protein sequence ID" value="KAF5387944.1"/>
    <property type="molecule type" value="Genomic_DNA"/>
</dbReference>
<comment type="caution">
    <text evidence="2">The sequence shown here is derived from an EMBL/GenBank/DDBJ whole genome shotgun (WGS) entry which is preliminary data.</text>
</comment>
<feature type="compositionally biased region" description="Acidic residues" evidence="1">
    <location>
        <begin position="327"/>
        <end position="343"/>
    </location>
</feature>
<evidence type="ECO:0000313" key="2">
    <source>
        <dbReference type="EMBL" id="KAF5387944.1"/>
    </source>
</evidence>
<evidence type="ECO:0000256" key="1">
    <source>
        <dbReference type="SAM" id="MobiDB-lite"/>
    </source>
</evidence>
<sequence>MSGRLSTVYDFSSLRIHPDGSRVQQDSSKNRNLRYAASVAQDFRGNWIARDAGGLGIVKRHRRVREDDPDMDDGEEVDLDAEREPVQHKGMGKDKEGMGGRKLKPRPAKRQKFMHDFNFLVPATSSSSFSDQQPLPSSDLLKSIHYFASTYYHERGQLMNVTKGYRQMRKQNLERRLEQKRKAEEDDDADALKPARRGGMIKGAGKKIYPKDMYKILDGSALVAIGMLMQEYVARMLEVRIPDGWEEMVQQAYAEAGVETPEEAGEDGDGEEDDDEEDIPGEIEECDKDSVTVGKENVDTFANDDASKSSSTNVDVDDGGGRQPREDSEEEDDGDDDESSSES</sequence>
<accession>A0A8H5HQY1</accession>
<reference evidence="2 3" key="1">
    <citation type="journal article" date="2020" name="ISME J.">
        <title>Uncovering the hidden diversity of litter-decomposition mechanisms in mushroom-forming fungi.</title>
        <authorList>
            <person name="Floudas D."/>
            <person name="Bentzer J."/>
            <person name="Ahren D."/>
            <person name="Johansson T."/>
            <person name="Persson P."/>
            <person name="Tunlid A."/>
        </authorList>
    </citation>
    <scope>NUCLEOTIDE SEQUENCE [LARGE SCALE GENOMIC DNA]</scope>
    <source>
        <strain evidence="2 3">CBS 661.87</strain>
    </source>
</reference>
<name>A0A8H5HQY1_9AGAR</name>
<evidence type="ECO:0000313" key="3">
    <source>
        <dbReference type="Proteomes" id="UP000565441"/>
    </source>
</evidence>
<feature type="region of interest" description="Disordered" evidence="1">
    <location>
        <begin position="88"/>
        <end position="107"/>
    </location>
</feature>
<dbReference type="OrthoDB" id="2565191at2759"/>
<gene>
    <name evidence="2" type="ORF">D9615_000780</name>
</gene>
<feature type="region of interest" description="Disordered" evidence="1">
    <location>
        <begin position="256"/>
        <end position="343"/>
    </location>
</feature>
<organism evidence="2 3">
    <name type="scientific">Tricholomella constricta</name>
    <dbReference type="NCBI Taxonomy" id="117010"/>
    <lineage>
        <taxon>Eukaryota</taxon>
        <taxon>Fungi</taxon>
        <taxon>Dikarya</taxon>
        <taxon>Basidiomycota</taxon>
        <taxon>Agaricomycotina</taxon>
        <taxon>Agaricomycetes</taxon>
        <taxon>Agaricomycetidae</taxon>
        <taxon>Agaricales</taxon>
        <taxon>Tricholomatineae</taxon>
        <taxon>Lyophyllaceae</taxon>
        <taxon>Tricholomella</taxon>
    </lineage>
</organism>
<dbReference type="AlphaFoldDB" id="A0A8H5HQY1"/>
<feature type="compositionally biased region" description="Basic and acidic residues" evidence="1">
    <location>
        <begin position="88"/>
        <end position="99"/>
    </location>
</feature>